<dbReference type="AlphaFoldDB" id="A0A0F9GH06"/>
<sequence length="183" mass="20203">PADLQIRDHKYFRVTSNAQCTSIAGNLLTHKQLDAEKGHGFAPMNCGQEVFDFVKITDSWTGDTRVGNIGYITRHYAPGVFEMEFGFGALELLGLAGTMPPRQATVVASPDRQQALVDVVEDLIEQFNSLLADYNALRIGLLSVIDTANQTITYLLQQQVTSEIFSLHVTGRLQIPQGTDKFT</sequence>
<reference evidence="1" key="1">
    <citation type="journal article" date="2015" name="Nature">
        <title>Complex archaea that bridge the gap between prokaryotes and eukaryotes.</title>
        <authorList>
            <person name="Spang A."/>
            <person name="Saw J.H."/>
            <person name="Jorgensen S.L."/>
            <person name="Zaremba-Niedzwiedzka K."/>
            <person name="Martijn J."/>
            <person name="Lind A.E."/>
            <person name="van Eijk R."/>
            <person name="Schleper C."/>
            <person name="Guy L."/>
            <person name="Ettema T.J."/>
        </authorList>
    </citation>
    <scope>NUCLEOTIDE SEQUENCE</scope>
</reference>
<feature type="non-terminal residue" evidence="1">
    <location>
        <position position="1"/>
    </location>
</feature>
<name>A0A0F9GH06_9ZZZZ</name>
<proteinExistence type="predicted"/>
<organism evidence="1">
    <name type="scientific">marine sediment metagenome</name>
    <dbReference type="NCBI Taxonomy" id="412755"/>
    <lineage>
        <taxon>unclassified sequences</taxon>
        <taxon>metagenomes</taxon>
        <taxon>ecological metagenomes</taxon>
    </lineage>
</organism>
<comment type="caution">
    <text evidence="1">The sequence shown here is derived from an EMBL/GenBank/DDBJ whole genome shotgun (WGS) entry which is preliminary data.</text>
</comment>
<dbReference type="EMBL" id="LAZR01026445">
    <property type="protein sequence ID" value="KKL68720.1"/>
    <property type="molecule type" value="Genomic_DNA"/>
</dbReference>
<protein>
    <submittedName>
        <fullName evidence="1">Uncharacterized protein</fullName>
    </submittedName>
</protein>
<evidence type="ECO:0000313" key="1">
    <source>
        <dbReference type="EMBL" id="KKL68720.1"/>
    </source>
</evidence>
<accession>A0A0F9GH06</accession>
<gene>
    <name evidence="1" type="ORF">LCGC14_2122190</name>
</gene>